<dbReference type="EMBL" id="FNON01000004">
    <property type="protein sequence ID" value="SDY00276.1"/>
    <property type="molecule type" value="Genomic_DNA"/>
</dbReference>
<dbReference type="SUPFAM" id="SSF109854">
    <property type="entry name" value="DinB/YfiT-like putative metalloenzymes"/>
    <property type="match status" value="1"/>
</dbReference>
<accession>A0A1H3GAI7</accession>
<evidence type="ECO:0008006" key="3">
    <source>
        <dbReference type="Google" id="ProtNLM"/>
    </source>
</evidence>
<reference evidence="1 2" key="1">
    <citation type="submission" date="2016-10" db="EMBL/GenBank/DDBJ databases">
        <authorList>
            <person name="de Groot N.N."/>
        </authorList>
    </citation>
    <scope>NUCLEOTIDE SEQUENCE [LARGE SCALE GENOMIC DNA]</scope>
    <source>
        <strain evidence="1 2">CPCC 202699</strain>
    </source>
</reference>
<organism evidence="1 2">
    <name type="scientific">Amycolatopsis xylanica</name>
    <dbReference type="NCBI Taxonomy" id="589385"/>
    <lineage>
        <taxon>Bacteria</taxon>
        <taxon>Bacillati</taxon>
        <taxon>Actinomycetota</taxon>
        <taxon>Actinomycetes</taxon>
        <taxon>Pseudonocardiales</taxon>
        <taxon>Pseudonocardiaceae</taxon>
        <taxon>Amycolatopsis</taxon>
    </lineage>
</organism>
<evidence type="ECO:0000313" key="2">
    <source>
        <dbReference type="Proteomes" id="UP000199515"/>
    </source>
</evidence>
<proteinExistence type="predicted"/>
<dbReference type="Gene3D" id="1.20.120.450">
    <property type="entry name" value="dinb family like domain"/>
    <property type="match status" value="1"/>
</dbReference>
<dbReference type="OrthoDB" id="4548523at2"/>
<dbReference type="InterPro" id="IPR007061">
    <property type="entry name" value="MST-like"/>
</dbReference>
<protein>
    <recommendedName>
        <fullName evidence="3">Mini-circle protein</fullName>
    </recommendedName>
</protein>
<sequence>MSEEPKRPEPAMVGDERAQLTGFLDFLRATVVWKASGLTDEQARQALLPSKLFTIAGIVNHLYLVEEYWFGVIVNGQEDRWKARLDVDPDAEFLEALEKPLSQIIEDYENECRKCSEIVAKLGFDHEVPYRDKRVNVRWVVTHMIEETARHAGHLDLLRELTDGLTGE</sequence>
<name>A0A1H3GAI7_9PSEU</name>
<dbReference type="InterPro" id="IPR034660">
    <property type="entry name" value="DinB/YfiT-like"/>
</dbReference>
<dbReference type="RefSeq" id="WP_091290843.1">
    <property type="nucleotide sequence ID" value="NZ_FNON01000004.1"/>
</dbReference>
<gene>
    <name evidence="1" type="ORF">SAMN05421504_104187</name>
</gene>
<evidence type="ECO:0000313" key="1">
    <source>
        <dbReference type="EMBL" id="SDY00276.1"/>
    </source>
</evidence>
<dbReference type="STRING" id="589385.SAMN05421504_104187"/>
<dbReference type="AlphaFoldDB" id="A0A1H3GAI7"/>
<keyword evidence="2" id="KW-1185">Reference proteome</keyword>
<dbReference type="Proteomes" id="UP000199515">
    <property type="component" value="Unassembled WGS sequence"/>
</dbReference>
<dbReference type="Pfam" id="PF04978">
    <property type="entry name" value="MST"/>
    <property type="match status" value="1"/>
</dbReference>